<dbReference type="Gene3D" id="3.40.50.2300">
    <property type="match status" value="2"/>
</dbReference>
<evidence type="ECO:0000313" key="6">
    <source>
        <dbReference type="Proteomes" id="UP000575898"/>
    </source>
</evidence>
<dbReference type="RefSeq" id="WP_184041615.1">
    <property type="nucleotide sequence ID" value="NZ_JACHHY010000027.1"/>
</dbReference>
<keyword evidence="6" id="KW-1185">Reference proteome</keyword>
<dbReference type="SUPFAM" id="SSF53822">
    <property type="entry name" value="Periplasmic binding protein-like I"/>
    <property type="match status" value="1"/>
</dbReference>
<evidence type="ECO:0000313" key="5">
    <source>
        <dbReference type="EMBL" id="MBB5020210.1"/>
    </source>
</evidence>
<dbReference type="Proteomes" id="UP000575898">
    <property type="component" value="Unassembled WGS sequence"/>
</dbReference>
<evidence type="ECO:0000256" key="2">
    <source>
        <dbReference type="ARBA" id="ARBA00023125"/>
    </source>
</evidence>
<dbReference type="PROSITE" id="PS50932">
    <property type="entry name" value="HTH_LACI_2"/>
    <property type="match status" value="1"/>
</dbReference>
<evidence type="ECO:0000256" key="1">
    <source>
        <dbReference type="ARBA" id="ARBA00023015"/>
    </source>
</evidence>
<dbReference type="CDD" id="cd01392">
    <property type="entry name" value="HTH_LacI"/>
    <property type="match status" value="1"/>
</dbReference>
<keyword evidence="1" id="KW-0805">Transcription regulation</keyword>
<dbReference type="GO" id="GO:0003700">
    <property type="term" value="F:DNA-binding transcription factor activity"/>
    <property type="evidence" value="ECO:0007669"/>
    <property type="project" value="TreeGrafter"/>
</dbReference>
<keyword evidence="3" id="KW-0804">Transcription</keyword>
<gene>
    <name evidence="5" type="ORF">HNQ59_003527</name>
</gene>
<dbReference type="InterPro" id="IPR000843">
    <property type="entry name" value="HTH_LacI"/>
</dbReference>
<dbReference type="SUPFAM" id="SSF47413">
    <property type="entry name" value="lambda repressor-like DNA-binding domains"/>
    <property type="match status" value="1"/>
</dbReference>
<dbReference type="Pfam" id="PF13377">
    <property type="entry name" value="Peripla_BP_3"/>
    <property type="match status" value="1"/>
</dbReference>
<evidence type="ECO:0000256" key="3">
    <source>
        <dbReference type="ARBA" id="ARBA00023163"/>
    </source>
</evidence>
<dbReference type="SMART" id="SM00354">
    <property type="entry name" value="HTH_LACI"/>
    <property type="match status" value="1"/>
</dbReference>
<protein>
    <submittedName>
        <fullName evidence="5">LacI family transcriptional regulator</fullName>
    </submittedName>
</protein>
<dbReference type="Gene3D" id="1.10.260.40">
    <property type="entry name" value="lambda repressor-like DNA-binding domains"/>
    <property type="match status" value="1"/>
</dbReference>
<dbReference type="EMBL" id="JACHHY010000027">
    <property type="protein sequence ID" value="MBB5020210.1"/>
    <property type="molecule type" value="Genomic_DNA"/>
</dbReference>
<comment type="caution">
    <text evidence="5">The sequence shown here is derived from an EMBL/GenBank/DDBJ whole genome shotgun (WGS) entry which is preliminary data.</text>
</comment>
<organism evidence="5 6">
    <name type="scientific">Chitinivorax tropicus</name>
    <dbReference type="NCBI Taxonomy" id="714531"/>
    <lineage>
        <taxon>Bacteria</taxon>
        <taxon>Pseudomonadati</taxon>
        <taxon>Pseudomonadota</taxon>
        <taxon>Betaproteobacteria</taxon>
        <taxon>Chitinivorax</taxon>
    </lineage>
</organism>
<dbReference type="PANTHER" id="PTHR30146">
    <property type="entry name" value="LACI-RELATED TRANSCRIPTIONAL REPRESSOR"/>
    <property type="match status" value="1"/>
</dbReference>
<dbReference type="PANTHER" id="PTHR30146:SF109">
    <property type="entry name" value="HTH-TYPE TRANSCRIPTIONAL REGULATOR GALS"/>
    <property type="match status" value="1"/>
</dbReference>
<evidence type="ECO:0000259" key="4">
    <source>
        <dbReference type="PROSITE" id="PS50932"/>
    </source>
</evidence>
<dbReference type="PROSITE" id="PS00356">
    <property type="entry name" value="HTH_LACI_1"/>
    <property type="match status" value="1"/>
</dbReference>
<dbReference type="PRINTS" id="PR00036">
    <property type="entry name" value="HTHLACI"/>
</dbReference>
<sequence>MATIKDVARHASVSIATVSRVINEPDKVRELTRKRVETAMQVLSFSRNALAASLVTRRTGCIGLIVPHLAGAFYTPLISTVEQTVRAAGSHLVISCGNSTQDEVLAALRFLKQRSCDAIIVTPGALDQDSLGTLLAAHPNVLVVHRLVPGYEHRCVVVDNHQGALLATEHLIAQGHQRIAAITGPRDNPESADRLRGMLNALIQTGLPVPTSYLYEGDFTQQSGLCGAAALMALPEPPTALFAFNDQMALGVVDYCKRHGVSVPDQLSVMGFDDVEFSDLVSPKLTTIHHPVEAIGKTVGLLALKLAKQQPALGESFVISPSLTLRESVGALN</sequence>
<proteinExistence type="predicted"/>
<dbReference type="InterPro" id="IPR010982">
    <property type="entry name" value="Lambda_DNA-bd_dom_sf"/>
</dbReference>
<dbReference type="InterPro" id="IPR046335">
    <property type="entry name" value="LacI/GalR-like_sensor"/>
</dbReference>
<name>A0A840MP42_9PROT</name>
<dbReference type="Pfam" id="PF00356">
    <property type="entry name" value="LacI"/>
    <property type="match status" value="1"/>
</dbReference>
<accession>A0A840MP42</accession>
<dbReference type="AlphaFoldDB" id="A0A840MP42"/>
<dbReference type="GO" id="GO:0000976">
    <property type="term" value="F:transcription cis-regulatory region binding"/>
    <property type="evidence" value="ECO:0007669"/>
    <property type="project" value="TreeGrafter"/>
</dbReference>
<reference evidence="5 6" key="1">
    <citation type="submission" date="2020-08" db="EMBL/GenBank/DDBJ databases">
        <title>Genomic Encyclopedia of Type Strains, Phase IV (KMG-IV): sequencing the most valuable type-strain genomes for metagenomic binning, comparative biology and taxonomic classification.</title>
        <authorList>
            <person name="Goeker M."/>
        </authorList>
    </citation>
    <scope>NUCLEOTIDE SEQUENCE [LARGE SCALE GENOMIC DNA]</scope>
    <source>
        <strain evidence="5 6">DSM 27165</strain>
    </source>
</reference>
<feature type="domain" description="HTH lacI-type" evidence="4">
    <location>
        <begin position="2"/>
        <end position="56"/>
    </location>
</feature>
<dbReference type="InterPro" id="IPR028082">
    <property type="entry name" value="Peripla_BP_I"/>
</dbReference>
<keyword evidence="2" id="KW-0238">DNA-binding</keyword>